<dbReference type="GO" id="GO:0000272">
    <property type="term" value="P:polysaccharide catabolic process"/>
    <property type="evidence" value="ECO:0007669"/>
    <property type="project" value="UniProtKB-KW"/>
</dbReference>
<accession>A0A6A4LV39</accession>
<feature type="domain" description="GH18" evidence="13">
    <location>
        <begin position="27"/>
        <end position="298"/>
    </location>
</feature>
<dbReference type="GO" id="GO:0006032">
    <property type="term" value="P:chitin catabolic process"/>
    <property type="evidence" value="ECO:0007669"/>
    <property type="project" value="UniProtKB-KW"/>
</dbReference>
<dbReference type="PROSITE" id="PS51910">
    <property type="entry name" value="GH18_2"/>
    <property type="match status" value="1"/>
</dbReference>
<keyword evidence="15" id="KW-1185">Reference proteome</keyword>
<dbReference type="InterPro" id="IPR045321">
    <property type="entry name" value="Cts1-like"/>
</dbReference>
<evidence type="ECO:0000256" key="8">
    <source>
        <dbReference type="ARBA" id="ARBA00023326"/>
    </source>
</evidence>
<evidence type="ECO:0000256" key="7">
    <source>
        <dbReference type="ARBA" id="ARBA00023295"/>
    </source>
</evidence>
<dbReference type="CDD" id="cd02877">
    <property type="entry name" value="GH18_hevamine_XipI_class_III"/>
    <property type="match status" value="1"/>
</dbReference>
<evidence type="ECO:0000256" key="12">
    <source>
        <dbReference type="SAM" id="SignalP"/>
    </source>
</evidence>
<dbReference type="GO" id="GO:0008843">
    <property type="term" value="F:endochitinase activity"/>
    <property type="evidence" value="ECO:0007669"/>
    <property type="project" value="UniProtKB-EC"/>
</dbReference>
<dbReference type="AlphaFoldDB" id="A0A6A4LV39"/>
<name>A0A6A4LV39_9ERIC</name>
<feature type="signal peptide" evidence="12">
    <location>
        <begin position="1"/>
        <end position="26"/>
    </location>
</feature>
<dbReference type="Pfam" id="PF00704">
    <property type="entry name" value="Glyco_hydro_18"/>
    <property type="match status" value="1"/>
</dbReference>
<keyword evidence="6" id="KW-0119">Carbohydrate metabolism</keyword>
<keyword evidence="12" id="KW-0732">Signal</keyword>
<dbReference type="InterPro" id="IPR001579">
    <property type="entry name" value="Glyco_hydro_18_chit_AS"/>
</dbReference>
<evidence type="ECO:0000259" key="13">
    <source>
        <dbReference type="PROSITE" id="PS51910"/>
    </source>
</evidence>
<evidence type="ECO:0000256" key="11">
    <source>
        <dbReference type="RuleBase" id="RU004453"/>
    </source>
</evidence>
<keyword evidence="8" id="KW-0624">Polysaccharide degradation</keyword>
<keyword evidence="3 10" id="KW-0378">Hydrolase</keyword>
<keyword evidence="4" id="KW-0146">Chitin degradation</keyword>
<dbReference type="EC" id="3.2.1.14" evidence="2"/>
<evidence type="ECO:0000256" key="9">
    <source>
        <dbReference type="ARBA" id="ARBA00059418"/>
    </source>
</evidence>
<sequence>MGMKLLSPPPFLAFLLLIALFTASQAGDIVVYWGQNAGEGKLIDTCSTGKYQIVNLAFLSAFGNFKKPELNLAGHCTPSTGDCQKLTNSIRSCQSQGIKVLLSIGGGTRSYSLSSPDDARNVADYLWDHFLGGHADFRPLGDAVLDGIDFDIETGEPHYAALAKRLSERSQGGKKVYLAAAPQCPFPDKKLNGALSTGLFDYVWIQFYNNPQCEYNTNNPNTFKGSWTQWLQSIPAQKFFVGLPASKAAAGNGYIPKEVLISQVLPFVKSSSKYGGIMLWDRFHDLKSGYSDTVKGSV</sequence>
<keyword evidence="7 10" id="KW-0326">Glycosidase</keyword>
<evidence type="ECO:0000256" key="1">
    <source>
        <dbReference type="ARBA" id="ARBA00000822"/>
    </source>
</evidence>
<organism evidence="14 15">
    <name type="scientific">Rhododendron williamsianum</name>
    <dbReference type="NCBI Taxonomy" id="262921"/>
    <lineage>
        <taxon>Eukaryota</taxon>
        <taxon>Viridiplantae</taxon>
        <taxon>Streptophyta</taxon>
        <taxon>Embryophyta</taxon>
        <taxon>Tracheophyta</taxon>
        <taxon>Spermatophyta</taxon>
        <taxon>Magnoliopsida</taxon>
        <taxon>eudicotyledons</taxon>
        <taxon>Gunneridae</taxon>
        <taxon>Pentapetalae</taxon>
        <taxon>asterids</taxon>
        <taxon>Ericales</taxon>
        <taxon>Ericaceae</taxon>
        <taxon>Ericoideae</taxon>
        <taxon>Rhodoreae</taxon>
        <taxon>Rhododendron</taxon>
    </lineage>
</organism>
<proteinExistence type="inferred from homology"/>
<evidence type="ECO:0000256" key="3">
    <source>
        <dbReference type="ARBA" id="ARBA00022801"/>
    </source>
</evidence>
<comment type="similarity">
    <text evidence="11">Belongs to the glycosyl hydrolase 18 family.</text>
</comment>
<reference evidence="14 15" key="1">
    <citation type="journal article" date="2019" name="Genome Biol. Evol.">
        <title>The Rhododendron genome and chromosomal organization provide insight into shared whole-genome duplications across the heath family (Ericaceae).</title>
        <authorList>
            <person name="Soza V.L."/>
            <person name="Lindsley D."/>
            <person name="Waalkes A."/>
            <person name="Ramage E."/>
            <person name="Patwardhan R.P."/>
            <person name="Burton J.N."/>
            <person name="Adey A."/>
            <person name="Kumar A."/>
            <person name="Qiu R."/>
            <person name="Shendure J."/>
            <person name="Hall B."/>
        </authorList>
    </citation>
    <scope>NUCLEOTIDE SEQUENCE [LARGE SCALE GENOMIC DNA]</scope>
    <source>
        <strain evidence="14">RSF 1966-606</strain>
    </source>
</reference>
<dbReference type="InterPro" id="IPR050542">
    <property type="entry name" value="Glycosyl_Hydrlase18_Chitinase"/>
</dbReference>
<evidence type="ECO:0000256" key="10">
    <source>
        <dbReference type="RuleBase" id="RU000489"/>
    </source>
</evidence>
<evidence type="ECO:0000256" key="5">
    <source>
        <dbReference type="ARBA" id="ARBA00023157"/>
    </source>
</evidence>
<dbReference type="PROSITE" id="PS01095">
    <property type="entry name" value="GH18_1"/>
    <property type="match status" value="1"/>
</dbReference>
<dbReference type="FunFam" id="3.20.20.80:FF:000015">
    <property type="entry name" value="Acidic endochitinase SE2"/>
    <property type="match status" value="1"/>
</dbReference>
<evidence type="ECO:0000256" key="2">
    <source>
        <dbReference type="ARBA" id="ARBA00012729"/>
    </source>
</evidence>
<dbReference type="EMBL" id="QEFC01000603">
    <property type="protein sequence ID" value="KAE9463093.1"/>
    <property type="molecule type" value="Genomic_DNA"/>
</dbReference>
<dbReference type="Proteomes" id="UP000428333">
    <property type="component" value="Linkage Group LG03"/>
</dbReference>
<dbReference type="PANTHER" id="PTHR45708:SF40">
    <property type="entry name" value="BASIC ENDOCHITINASE"/>
    <property type="match status" value="1"/>
</dbReference>
<comment type="function">
    <text evidence="9">This protein functions as a defense against chitin containing fungal pathogens.</text>
</comment>
<feature type="chain" id="PRO_5025372136" description="chitinase" evidence="12">
    <location>
        <begin position="27"/>
        <end position="298"/>
    </location>
</feature>
<dbReference type="InterPro" id="IPR017853">
    <property type="entry name" value="GH"/>
</dbReference>
<evidence type="ECO:0000256" key="6">
    <source>
        <dbReference type="ARBA" id="ARBA00023277"/>
    </source>
</evidence>
<evidence type="ECO:0000256" key="4">
    <source>
        <dbReference type="ARBA" id="ARBA00023024"/>
    </source>
</evidence>
<evidence type="ECO:0000313" key="15">
    <source>
        <dbReference type="Proteomes" id="UP000428333"/>
    </source>
</evidence>
<comment type="caution">
    <text evidence="14">The sequence shown here is derived from an EMBL/GenBank/DDBJ whole genome shotgun (WGS) entry which is preliminary data.</text>
</comment>
<comment type="catalytic activity">
    <reaction evidence="1">
        <text>Random endo-hydrolysis of N-acetyl-beta-D-glucosaminide (1-&gt;4)-beta-linkages in chitin and chitodextrins.</text>
        <dbReference type="EC" id="3.2.1.14"/>
    </reaction>
</comment>
<feature type="non-terminal residue" evidence="14">
    <location>
        <position position="1"/>
    </location>
</feature>
<dbReference type="OrthoDB" id="6020543at2759"/>
<dbReference type="InterPro" id="IPR001223">
    <property type="entry name" value="Glyco_hydro18_cat"/>
</dbReference>
<evidence type="ECO:0000313" key="14">
    <source>
        <dbReference type="EMBL" id="KAE9463093.1"/>
    </source>
</evidence>
<dbReference type="Gene3D" id="3.20.20.80">
    <property type="entry name" value="Glycosidases"/>
    <property type="match status" value="1"/>
</dbReference>
<keyword evidence="5" id="KW-1015">Disulfide bond</keyword>
<protein>
    <recommendedName>
        <fullName evidence="2">chitinase</fullName>
        <ecNumber evidence="2">3.2.1.14</ecNumber>
    </recommendedName>
</protein>
<dbReference type="SUPFAM" id="SSF51445">
    <property type="entry name" value="(Trans)glycosidases"/>
    <property type="match status" value="1"/>
</dbReference>
<dbReference type="GO" id="GO:0005576">
    <property type="term" value="C:extracellular region"/>
    <property type="evidence" value="ECO:0007669"/>
    <property type="project" value="TreeGrafter"/>
</dbReference>
<gene>
    <name evidence="14" type="ORF">C3L33_04998</name>
</gene>
<dbReference type="PANTHER" id="PTHR45708">
    <property type="entry name" value="ENDOCHITINASE"/>
    <property type="match status" value="1"/>
</dbReference>